<dbReference type="VEuPathDB" id="AmoebaDB:EHI_124570"/>
<keyword evidence="1" id="KW-0343">GTPase activation</keyword>
<dbReference type="VEuPathDB" id="AmoebaDB:EHI7A_037060"/>
<protein>
    <submittedName>
        <fullName evidence="4">Rap ran GTPase-activating protein putative</fullName>
    </submittedName>
</protein>
<gene>
    <name evidence="4" type="ORF">CL6EHI_124570</name>
</gene>
<feature type="compositionally biased region" description="Basic and acidic residues" evidence="2">
    <location>
        <begin position="233"/>
        <end position="242"/>
    </location>
</feature>
<feature type="compositionally biased region" description="Polar residues" evidence="2">
    <location>
        <begin position="254"/>
        <end position="267"/>
    </location>
</feature>
<feature type="compositionally biased region" description="Low complexity" evidence="2">
    <location>
        <begin position="23"/>
        <end position="34"/>
    </location>
</feature>
<organism evidence="4 5">
    <name type="scientific">Entamoeba histolytica</name>
    <dbReference type="NCBI Taxonomy" id="5759"/>
    <lineage>
        <taxon>Eukaryota</taxon>
        <taxon>Amoebozoa</taxon>
        <taxon>Evosea</taxon>
        <taxon>Archamoebae</taxon>
        <taxon>Mastigamoebida</taxon>
        <taxon>Entamoebidae</taxon>
        <taxon>Entamoeba</taxon>
    </lineage>
</organism>
<name>A0A5K1U5N4_ENTHI</name>
<feature type="region of interest" description="Disordered" evidence="2">
    <location>
        <begin position="1"/>
        <end position="74"/>
    </location>
</feature>
<dbReference type="VEuPathDB" id="AmoebaDB:KM1_075910"/>
<evidence type="ECO:0000256" key="2">
    <source>
        <dbReference type="SAM" id="MobiDB-lite"/>
    </source>
</evidence>
<feature type="compositionally biased region" description="Basic residues" evidence="2">
    <location>
        <begin position="243"/>
        <end position="253"/>
    </location>
</feature>
<accession>A0A5K1U5N4</accession>
<proteinExistence type="predicted"/>
<dbReference type="PANTHER" id="PTHR15711:SF22">
    <property type="entry name" value="RAP-GAP DOMAIN-CONTAINING PROTEIN"/>
    <property type="match status" value="1"/>
</dbReference>
<dbReference type="VEuPathDB" id="AmoebaDB:EHI5A_065670"/>
<dbReference type="InterPro" id="IPR000331">
    <property type="entry name" value="Rap/Ran_GAP_dom"/>
</dbReference>
<dbReference type="EMBL" id="BDEQ01000001">
    <property type="protein sequence ID" value="GAT94288.1"/>
    <property type="molecule type" value="Genomic_DNA"/>
</dbReference>
<feature type="compositionally biased region" description="Polar residues" evidence="2">
    <location>
        <begin position="1"/>
        <end position="14"/>
    </location>
</feature>
<feature type="compositionally biased region" description="Basic and acidic residues" evidence="2">
    <location>
        <begin position="36"/>
        <end position="46"/>
    </location>
</feature>
<feature type="compositionally biased region" description="Basic and acidic residues" evidence="2">
    <location>
        <begin position="137"/>
        <end position="153"/>
    </location>
</feature>
<dbReference type="Proteomes" id="UP000078387">
    <property type="component" value="Unassembled WGS sequence"/>
</dbReference>
<dbReference type="AlphaFoldDB" id="A0A5K1U5N4"/>
<dbReference type="OMA" id="PPFENET"/>
<dbReference type="Pfam" id="PF02145">
    <property type="entry name" value="Rap_GAP"/>
    <property type="match status" value="1"/>
</dbReference>
<reference evidence="4 5" key="1">
    <citation type="submission" date="2016-05" db="EMBL/GenBank/DDBJ databases">
        <title>First whole genome sequencing of Entamoeba histolytica HM1:IMSS-clone-6.</title>
        <authorList>
            <person name="Mukherjee Avik.K."/>
            <person name="Izumyama S."/>
            <person name="Nakada-Tsukui K."/>
            <person name="Nozaki T."/>
        </authorList>
    </citation>
    <scope>NUCLEOTIDE SEQUENCE [LARGE SCALE GENOMIC DNA]</scope>
    <source>
        <strain evidence="4 5">HM1:IMSS clone 6</strain>
    </source>
</reference>
<dbReference type="GO" id="GO:0051056">
    <property type="term" value="P:regulation of small GTPase mediated signal transduction"/>
    <property type="evidence" value="ECO:0007669"/>
    <property type="project" value="InterPro"/>
</dbReference>
<evidence type="ECO:0000256" key="1">
    <source>
        <dbReference type="ARBA" id="ARBA00022468"/>
    </source>
</evidence>
<evidence type="ECO:0000313" key="5">
    <source>
        <dbReference type="Proteomes" id="UP000078387"/>
    </source>
</evidence>
<feature type="region of interest" description="Disordered" evidence="2">
    <location>
        <begin position="133"/>
        <end position="301"/>
    </location>
</feature>
<dbReference type="PANTHER" id="PTHR15711">
    <property type="entry name" value="RAP GTPASE-ACTIVATING PROTEIN"/>
    <property type="match status" value="1"/>
</dbReference>
<dbReference type="VEuPathDB" id="AmoebaDB:EHI8A_075630"/>
<dbReference type="GO" id="GO:0005737">
    <property type="term" value="C:cytoplasm"/>
    <property type="evidence" value="ECO:0007669"/>
    <property type="project" value="TreeGrafter"/>
</dbReference>
<dbReference type="GO" id="GO:0005096">
    <property type="term" value="F:GTPase activator activity"/>
    <property type="evidence" value="ECO:0007669"/>
    <property type="project" value="UniProtKB-KW"/>
</dbReference>
<comment type="caution">
    <text evidence="4">The sequence shown here is derived from an EMBL/GenBank/DDBJ whole genome shotgun (WGS) entry which is preliminary data.</text>
</comment>
<sequence>MSNKQEILSSSIPSQEKKDELTESSSSCLTTTESMLEERQDEKTEENGSPLLSGSSKTDTSEEEVKEKKGKKNFLSKTVGGIAKGTKAVGHGLVKGTKVVGHGVVSGTKAVGHGVVNGTKAVGHGVVKGGKAVGHALSKDEKDKKKEKTKEESCSEGEIIVSEPLLEQETSGSDISLIDSQNLQSINPSDNKSIISNINGDTASYTSASMNTETKSVSQSCANTDTVSVTSLDKTEKETKKESKFRRFGKKRNSSNPDDPTLTSGSQKADESSSSLEKSEKSHNSKDLSKKTPEKEDKEKKGVFASAGKFVKGLGESTKEALTFSNEKSNEEKAKEEQENLIVLQLFKENVRCFDSNSVVTLPCESLTGYKRMNKSKITKRDLVFAMCSNAVYRGTIKIDSWSTMEMPKDTYKEGVFGDSLITLNVKEDGYFIETCSESVDQKTDLKNFTIIDFESDFPFYKEFFYGNDQVKHYLSKEENVICSIQRFREVSRCILRNNQGVTRCLIGKEESEKPQNYSKFFKDPKTVICLNNTIEIDEELLEMETKSLITHYKFGVIYVKPDQTEENAIFRNTPESCSPAFWKFLDLIGNKIELNGWSGYRGGLDVKTGTTGVNSYISHSNNFEIMFHVAPLLPLLQNDEQALERKRHVGNDVVVLIFKEQSSPSDRFDPRWLTSHFNSIFLVVTPEKTTEDNNKYHVTACTKPSINPFPPFINETGIYNHDDEFRDFVLRKLINGERMAMFSPTFKLNYKKTIREQLKDLNERYYKQDLLSQINFF</sequence>
<dbReference type="PROSITE" id="PS50085">
    <property type="entry name" value="RAPGAP"/>
    <property type="match status" value="1"/>
</dbReference>
<dbReference type="Gene3D" id="3.40.50.11210">
    <property type="entry name" value="Rap/Ran-GAP"/>
    <property type="match status" value="1"/>
</dbReference>
<dbReference type="InterPro" id="IPR050989">
    <property type="entry name" value="Rap1_Ran_GAP"/>
</dbReference>
<feature type="compositionally biased region" description="Basic and acidic residues" evidence="2">
    <location>
        <begin position="277"/>
        <end position="301"/>
    </location>
</feature>
<evidence type="ECO:0000313" key="4">
    <source>
        <dbReference type="EMBL" id="GAT94288.1"/>
    </source>
</evidence>
<dbReference type="SUPFAM" id="SSF111347">
    <property type="entry name" value="Rap/Ran-GAP"/>
    <property type="match status" value="1"/>
</dbReference>
<dbReference type="InterPro" id="IPR035974">
    <property type="entry name" value="Rap/Ran-GAP_sf"/>
</dbReference>
<feature type="domain" description="Rap-GAP" evidence="3">
    <location>
        <begin position="541"/>
        <end position="762"/>
    </location>
</feature>
<feature type="compositionally biased region" description="Polar residues" evidence="2">
    <location>
        <begin position="168"/>
        <end position="232"/>
    </location>
</feature>
<evidence type="ECO:0000259" key="3">
    <source>
        <dbReference type="PROSITE" id="PS50085"/>
    </source>
</evidence>